<dbReference type="GO" id="GO:0097352">
    <property type="term" value="P:autophagosome maturation"/>
    <property type="evidence" value="ECO:0007669"/>
    <property type="project" value="TreeGrafter"/>
</dbReference>
<dbReference type="SUPFAM" id="SSF52540">
    <property type="entry name" value="P-loop containing nucleoside triphosphate hydrolases"/>
    <property type="match status" value="1"/>
</dbReference>
<evidence type="ECO:0000313" key="4">
    <source>
        <dbReference type="EMBL" id="RZC56333.1"/>
    </source>
</evidence>
<dbReference type="Gene3D" id="6.10.20.150">
    <property type="match status" value="1"/>
</dbReference>
<evidence type="ECO:0000256" key="1">
    <source>
        <dbReference type="SAM" id="Phobius"/>
    </source>
</evidence>
<evidence type="ECO:0000259" key="2">
    <source>
        <dbReference type="Pfam" id="PF00004"/>
    </source>
</evidence>
<organism evidence="4 5">
    <name type="scientific">Papaver somniferum</name>
    <name type="common">Opium poppy</name>
    <dbReference type="NCBI Taxonomy" id="3469"/>
    <lineage>
        <taxon>Eukaryota</taxon>
        <taxon>Viridiplantae</taxon>
        <taxon>Streptophyta</taxon>
        <taxon>Embryophyta</taxon>
        <taxon>Tracheophyta</taxon>
        <taxon>Spermatophyta</taxon>
        <taxon>Magnoliopsida</taxon>
        <taxon>Ranunculales</taxon>
        <taxon>Papaveraceae</taxon>
        <taxon>Papaveroideae</taxon>
        <taxon>Papaver</taxon>
    </lineage>
</organism>
<feature type="domain" description="AAA ATPase AAA+ lid" evidence="3">
    <location>
        <begin position="201"/>
        <end position="241"/>
    </location>
</feature>
<evidence type="ECO:0000313" key="5">
    <source>
        <dbReference type="Proteomes" id="UP000316621"/>
    </source>
</evidence>
<dbReference type="InterPro" id="IPR041569">
    <property type="entry name" value="AAA_lid_3"/>
</dbReference>
<dbReference type="PANTHER" id="PTHR23077">
    <property type="entry name" value="AAA-FAMILY ATPASE"/>
    <property type="match status" value="1"/>
</dbReference>
<evidence type="ECO:0008006" key="6">
    <source>
        <dbReference type="Google" id="ProtNLM"/>
    </source>
</evidence>
<dbReference type="GO" id="GO:0005634">
    <property type="term" value="C:nucleus"/>
    <property type="evidence" value="ECO:0007669"/>
    <property type="project" value="TreeGrafter"/>
</dbReference>
<feature type="transmembrane region" description="Helical" evidence="1">
    <location>
        <begin position="43"/>
        <end position="64"/>
    </location>
</feature>
<dbReference type="GO" id="GO:0051228">
    <property type="term" value="P:mitotic spindle disassembly"/>
    <property type="evidence" value="ECO:0007669"/>
    <property type="project" value="TreeGrafter"/>
</dbReference>
<sequence length="249" mass="27003">MHLARMGFLSISVLWSYGVLKIVFVCGVDGFVGESGVSCCLELVVWLTGLVGTATIATAVINLCSQPLIYFGFPFLQVMSKPGGIPRHVDGNGHYVLNSAPKDVDIGGSCLGLLFVHTAVQTDLREANVRETFDKARGSAPCVLFFDELDSVATQRGSSVGDAGGAADRASLDQLIYIPFPDEASRFQIFKACLRKPIAKDVDLSALAKYTQGFSGADITEICQRACKYAIRENIEKDIEKERRRSDNP</sequence>
<dbReference type="GO" id="GO:0016887">
    <property type="term" value="F:ATP hydrolysis activity"/>
    <property type="evidence" value="ECO:0007669"/>
    <property type="project" value="InterPro"/>
</dbReference>
<protein>
    <recommendedName>
        <fullName evidence="6">AAA ATPase AAA+ lid domain-containing protein</fullName>
    </recommendedName>
</protein>
<dbReference type="Pfam" id="PF00004">
    <property type="entry name" value="AAA"/>
    <property type="match status" value="1"/>
</dbReference>
<dbReference type="Proteomes" id="UP000316621">
    <property type="component" value="Chromosome 3"/>
</dbReference>
<evidence type="ECO:0000259" key="3">
    <source>
        <dbReference type="Pfam" id="PF17862"/>
    </source>
</evidence>
<keyword evidence="5" id="KW-1185">Reference proteome</keyword>
<keyword evidence="1" id="KW-0472">Membrane</keyword>
<dbReference type="InterPro" id="IPR027417">
    <property type="entry name" value="P-loop_NTPase"/>
</dbReference>
<dbReference type="GO" id="GO:0005829">
    <property type="term" value="C:cytosol"/>
    <property type="evidence" value="ECO:0007669"/>
    <property type="project" value="TreeGrafter"/>
</dbReference>
<accession>A0A4Y7J5B4</accession>
<dbReference type="STRING" id="3469.A0A4Y7J5B4"/>
<dbReference type="InterPro" id="IPR003959">
    <property type="entry name" value="ATPase_AAA_core"/>
</dbReference>
<dbReference type="PANTHER" id="PTHR23077:SF200">
    <property type="entry name" value="CELL DIVISION CONTROL PROTEIN 48 HOMOLOG E"/>
    <property type="match status" value="1"/>
</dbReference>
<dbReference type="GO" id="GO:0030970">
    <property type="term" value="P:retrograde protein transport, ER to cytosol"/>
    <property type="evidence" value="ECO:0007669"/>
    <property type="project" value="TreeGrafter"/>
</dbReference>
<dbReference type="EMBL" id="CM010717">
    <property type="protein sequence ID" value="RZC56333.1"/>
    <property type="molecule type" value="Genomic_DNA"/>
</dbReference>
<keyword evidence="1" id="KW-0812">Transmembrane</keyword>
<dbReference type="Pfam" id="PF17862">
    <property type="entry name" value="AAA_lid_3"/>
    <property type="match status" value="1"/>
</dbReference>
<proteinExistence type="predicted"/>
<feature type="transmembrane region" description="Helical" evidence="1">
    <location>
        <begin position="7"/>
        <end position="31"/>
    </location>
</feature>
<dbReference type="GO" id="GO:0005524">
    <property type="term" value="F:ATP binding"/>
    <property type="evidence" value="ECO:0007669"/>
    <property type="project" value="InterPro"/>
</dbReference>
<dbReference type="Gramene" id="RZC56333">
    <property type="protein sequence ID" value="RZC56333"/>
    <property type="gene ID" value="C5167_015180"/>
</dbReference>
<dbReference type="InterPro" id="IPR050168">
    <property type="entry name" value="AAA_ATPase_domain"/>
</dbReference>
<gene>
    <name evidence="4" type="ORF">C5167_015180</name>
</gene>
<feature type="domain" description="ATPase AAA-type core" evidence="2">
    <location>
        <begin position="123"/>
        <end position="162"/>
    </location>
</feature>
<dbReference type="GO" id="GO:0031593">
    <property type="term" value="F:polyubiquitin modification-dependent protein binding"/>
    <property type="evidence" value="ECO:0007669"/>
    <property type="project" value="TreeGrafter"/>
</dbReference>
<dbReference type="AlphaFoldDB" id="A0A4Y7J5B4"/>
<dbReference type="GO" id="GO:0034098">
    <property type="term" value="C:VCP-NPL4-UFD1 AAA ATPase complex"/>
    <property type="evidence" value="ECO:0007669"/>
    <property type="project" value="TreeGrafter"/>
</dbReference>
<name>A0A4Y7J5B4_PAPSO</name>
<reference evidence="4 5" key="1">
    <citation type="journal article" date="2018" name="Science">
        <title>The opium poppy genome and morphinan production.</title>
        <authorList>
            <person name="Guo L."/>
            <person name="Winzer T."/>
            <person name="Yang X."/>
            <person name="Li Y."/>
            <person name="Ning Z."/>
            <person name="He Z."/>
            <person name="Teodor R."/>
            <person name="Lu Y."/>
            <person name="Bowser T.A."/>
            <person name="Graham I.A."/>
            <person name="Ye K."/>
        </authorList>
    </citation>
    <scope>NUCLEOTIDE SEQUENCE [LARGE SCALE GENOMIC DNA]</scope>
    <source>
        <strain evidence="5">cv. HN1</strain>
        <tissue evidence="4">Leaves</tissue>
    </source>
</reference>
<keyword evidence="1" id="KW-1133">Transmembrane helix</keyword>
<dbReference type="Gene3D" id="3.40.50.300">
    <property type="entry name" value="P-loop containing nucleotide triphosphate hydrolases"/>
    <property type="match status" value="1"/>
</dbReference>